<dbReference type="Proteomes" id="UP000204511">
    <property type="component" value="Genome"/>
</dbReference>
<dbReference type="GeneID" id="29060371"/>
<protein>
    <submittedName>
        <fullName evidence="1">Uncharacterized protein</fullName>
    </submittedName>
</protein>
<dbReference type="EMBL" id="KU867307">
    <property type="protein sequence ID" value="ANA49541.1"/>
    <property type="molecule type" value="Genomic_DNA"/>
</dbReference>
<evidence type="ECO:0000313" key="1">
    <source>
        <dbReference type="EMBL" id="ANA49541.1"/>
    </source>
</evidence>
<keyword evidence="2" id="KW-1185">Reference proteome</keyword>
<evidence type="ECO:0000313" key="2">
    <source>
        <dbReference type="Proteomes" id="UP000204511"/>
    </source>
</evidence>
<sequence length="59" mass="7071">MSFNILMEVTVVSNTGAVDTELKVIEFRYYQDADKLFDSMTRYEETPELKIWRQLTKLY</sequence>
<dbReference type="RefSeq" id="YP_009286553.1">
    <property type="nucleotide sequence ID" value="NC_031065.1"/>
</dbReference>
<dbReference type="InterPro" id="IPR056962">
    <property type="entry name" value="Phage_blade"/>
</dbReference>
<reference evidence="2" key="1">
    <citation type="submission" date="2016-03" db="EMBL/GenBank/DDBJ databases">
        <authorList>
            <person name="Cucic S."/>
            <person name="Anany H."/>
            <person name="Brovko L."/>
            <person name="Kropinski A.M."/>
            <person name="Griffiths M.W."/>
        </authorList>
    </citation>
    <scope>NUCLEOTIDE SEQUENCE [LARGE SCALE GENOMIC DNA]</scope>
</reference>
<proteinExistence type="predicted"/>
<accession>A0A1B0VVL8</accession>
<dbReference type="KEGG" id="vg:29060371"/>
<dbReference type="OrthoDB" id="40332at10239"/>
<name>A0A1B0VVL8_9CAUD</name>
<organism evidence="1 2">
    <name type="scientific">Salmonella phage vB_SnwM_CGG4-1</name>
    <dbReference type="NCBI Taxonomy" id="1815631"/>
    <lineage>
        <taxon>Viruses</taxon>
        <taxon>Duplodnaviria</taxon>
        <taxon>Heunggongvirae</taxon>
        <taxon>Uroviricota</taxon>
        <taxon>Caudoviricetes</taxon>
        <taxon>Pantevenvirales</taxon>
        <taxon>Straboviridae</taxon>
        <taxon>Tevenvirinae</taxon>
        <taxon>Gelderlandvirus</taxon>
        <taxon>Gelderlandvirus cgg41</taxon>
    </lineage>
</organism>
<gene>
    <name evidence="1" type="ORF">CGG41_186</name>
</gene>
<dbReference type="Pfam" id="PF24647">
    <property type="entry name" value="Phage_blade"/>
    <property type="match status" value="1"/>
</dbReference>